<evidence type="ECO:0000256" key="1">
    <source>
        <dbReference type="ARBA" id="ARBA00004651"/>
    </source>
</evidence>
<proteinExistence type="inferred from homology"/>
<dbReference type="PANTHER" id="PTHR30106">
    <property type="entry name" value="INNER MEMBRANE PROTEIN YEIH-RELATED"/>
    <property type="match status" value="1"/>
</dbReference>
<comment type="subcellular location">
    <subcellularLocation>
        <location evidence="1">Cell membrane</location>
        <topology evidence="1">Multi-pass membrane protein</topology>
    </subcellularLocation>
</comment>
<feature type="transmembrane region" description="Helical" evidence="7">
    <location>
        <begin position="192"/>
        <end position="213"/>
    </location>
</feature>
<name>A0A194ALH1_9BACT</name>
<keyword evidence="6 7" id="KW-0472">Membrane</keyword>
<evidence type="ECO:0000256" key="7">
    <source>
        <dbReference type="SAM" id="Phobius"/>
    </source>
</evidence>
<feature type="transmembrane region" description="Helical" evidence="7">
    <location>
        <begin position="356"/>
        <end position="383"/>
    </location>
</feature>
<feature type="transmembrane region" description="Helical" evidence="7">
    <location>
        <begin position="104"/>
        <end position="125"/>
    </location>
</feature>
<organism evidence="8 9">
    <name type="scientific">Desulfoplanes formicivorans</name>
    <dbReference type="NCBI Taxonomy" id="1592317"/>
    <lineage>
        <taxon>Bacteria</taxon>
        <taxon>Pseudomonadati</taxon>
        <taxon>Thermodesulfobacteriota</taxon>
        <taxon>Desulfovibrionia</taxon>
        <taxon>Desulfovibrionales</taxon>
        <taxon>Desulfoplanaceae</taxon>
        <taxon>Desulfoplanes</taxon>
    </lineage>
</organism>
<accession>A0A194ALH1</accession>
<evidence type="ECO:0000256" key="4">
    <source>
        <dbReference type="ARBA" id="ARBA00022692"/>
    </source>
</evidence>
<feature type="transmembrane region" description="Helical" evidence="7">
    <location>
        <begin position="80"/>
        <end position="97"/>
    </location>
</feature>
<dbReference type="Pfam" id="PF03601">
    <property type="entry name" value="Cons_hypoth698"/>
    <property type="match status" value="1"/>
</dbReference>
<feature type="transmembrane region" description="Helical" evidence="7">
    <location>
        <begin position="225"/>
        <end position="247"/>
    </location>
</feature>
<keyword evidence="9" id="KW-1185">Reference proteome</keyword>
<evidence type="ECO:0000313" key="8">
    <source>
        <dbReference type="EMBL" id="GAU09514.1"/>
    </source>
</evidence>
<sequence length="386" mass="41999">MMNTLSTATYEINRSSFFSALYSLKTVLPGLLAMFFIAIFSNNLVGVPNPFTLQNLFAWLDGVIGPLHHQSFFQIMNSNFVWNPFLMGLVIGNVFGVPDAWKRGLSYIHLMMPLGIIMLAPHFMFGHAAKLGFIPILICVAALFVTATITLYTGKLLKLDDRQTSIVAGGLATGDPHAGVILMPLIKAKGGQVIGASACVILFGIIAMLVLPLVGPLVGIPDKYFGLAAVTTVGNGAQGLFAAFSMSYEAGRYATWFDVGRHVIMPAGFIYVFVVMFIRKLRNKGNNIIYSTGDMKTFPVWLMVFIFCWVLACLHVFRQPAAHAIFNMVQWDFSMAAAALGLSLPLRDIAQNGLRCFAVTCIAGFVRMALLLAVILICVQTGLLPA</sequence>
<dbReference type="PANTHER" id="PTHR30106:SF2">
    <property type="entry name" value="UPF0324 INNER MEMBRANE PROTEIN YEIH"/>
    <property type="match status" value="1"/>
</dbReference>
<gene>
    <name evidence="8" type="ORF">DPF_2241</name>
</gene>
<evidence type="ECO:0000256" key="3">
    <source>
        <dbReference type="ARBA" id="ARBA00022475"/>
    </source>
</evidence>
<protein>
    <recommendedName>
        <fullName evidence="10">Sulfate exporter family transporter</fullName>
    </recommendedName>
</protein>
<evidence type="ECO:0000256" key="2">
    <source>
        <dbReference type="ARBA" id="ARBA00007977"/>
    </source>
</evidence>
<feature type="transmembrane region" description="Helical" evidence="7">
    <location>
        <begin position="259"/>
        <end position="278"/>
    </location>
</feature>
<comment type="caution">
    <text evidence="8">The sequence shown here is derived from an EMBL/GenBank/DDBJ whole genome shotgun (WGS) entry which is preliminary data.</text>
</comment>
<evidence type="ECO:0000313" key="9">
    <source>
        <dbReference type="Proteomes" id="UP000095200"/>
    </source>
</evidence>
<reference evidence="9" key="1">
    <citation type="submission" date="2016-06" db="EMBL/GenBank/DDBJ databases">
        <title>Draft genome sequence of Desulfoplanes formicivorans strain Pf12B.</title>
        <authorList>
            <person name="Watanabe M."/>
            <person name="Kojima H."/>
            <person name="Fukui M."/>
        </authorList>
    </citation>
    <scope>NUCLEOTIDE SEQUENCE [LARGE SCALE GENOMIC DNA]</scope>
    <source>
        <strain evidence="9">Pf12B</strain>
    </source>
</reference>
<evidence type="ECO:0000256" key="5">
    <source>
        <dbReference type="ARBA" id="ARBA00022989"/>
    </source>
</evidence>
<keyword evidence="4 7" id="KW-0812">Transmembrane</keyword>
<comment type="similarity">
    <text evidence="2">Belongs to the UPF0324 family.</text>
</comment>
<dbReference type="InterPro" id="IPR018383">
    <property type="entry name" value="UPF0324_pro"/>
</dbReference>
<feature type="transmembrane region" description="Helical" evidence="7">
    <location>
        <begin position="21"/>
        <end position="40"/>
    </location>
</feature>
<dbReference type="EMBL" id="BDFE01000017">
    <property type="protein sequence ID" value="GAU09514.1"/>
    <property type="molecule type" value="Genomic_DNA"/>
</dbReference>
<evidence type="ECO:0000256" key="6">
    <source>
        <dbReference type="ARBA" id="ARBA00023136"/>
    </source>
</evidence>
<dbReference type="STRING" id="1592317.DPF_2241"/>
<evidence type="ECO:0008006" key="10">
    <source>
        <dbReference type="Google" id="ProtNLM"/>
    </source>
</evidence>
<dbReference type="GO" id="GO:0005886">
    <property type="term" value="C:plasma membrane"/>
    <property type="evidence" value="ECO:0007669"/>
    <property type="project" value="UniProtKB-SubCell"/>
</dbReference>
<feature type="transmembrane region" description="Helical" evidence="7">
    <location>
        <begin position="131"/>
        <end position="154"/>
    </location>
</feature>
<keyword evidence="5 7" id="KW-1133">Transmembrane helix</keyword>
<dbReference type="AlphaFoldDB" id="A0A194ALH1"/>
<feature type="transmembrane region" description="Helical" evidence="7">
    <location>
        <begin position="298"/>
        <end position="318"/>
    </location>
</feature>
<keyword evidence="3" id="KW-1003">Cell membrane</keyword>
<dbReference type="Proteomes" id="UP000095200">
    <property type="component" value="Unassembled WGS sequence"/>
</dbReference>